<name>A0A6C0EHK6_9ZZZZ</name>
<reference evidence="1" key="1">
    <citation type="journal article" date="2020" name="Nature">
        <title>Giant virus diversity and host interactions through global metagenomics.</title>
        <authorList>
            <person name="Schulz F."/>
            <person name="Roux S."/>
            <person name="Paez-Espino D."/>
            <person name="Jungbluth S."/>
            <person name="Walsh D.A."/>
            <person name="Denef V.J."/>
            <person name="McMahon K.D."/>
            <person name="Konstantinidis K.T."/>
            <person name="Eloe-Fadrosh E.A."/>
            <person name="Kyrpides N.C."/>
            <person name="Woyke T."/>
        </authorList>
    </citation>
    <scope>NUCLEOTIDE SEQUENCE</scope>
    <source>
        <strain evidence="1">GVMAG-M-3300001348-25</strain>
    </source>
</reference>
<proteinExistence type="predicted"/>
<accession>A0A6C0EHK6</accession>
<evidence type="ECO:0000313" key="1">
    <source>
        <dbReference type="EMBL" id="QHT28091.1"/>
    </source>
</evidence>
<organism evidence="1">
    <name type="scientific">viral metagenome</name>
    <dbReference type="NCBI Taxonomy" id="1070528"/>
    <lineage>
        <taxon>unclassified sequences</taxon>
        <taxon>metagenomes</taxon>
        <taxon>organismal metagenomes</taxon>
    </lineage>
</organism>
<dbReference type="EMBL" id="MN738851">
    <property type="protein sequence ID" value="QHT28091.1"/>
    <property type="molecule type" value="Genomic_DNA"/>
</dbReference>
<dbReference type="AlphaFoldDB" id="A0A6C0EHK6"/>
<sequence length="29" mass="3294">MTSRLTVARSNQLSYESTQNYHFSGNTIS</sequence>
<protein>
    <submittedName>
        <fullName evidence="1">Uncharacterized protein</fullName>
    </submittedName>
</protein>